<keyword evidence="1" id="KW-0547">Nucleotide-binding</keyword>
<keyword evidence="3" id="KW-0805">Transcription regulation</keyword>
<accession>A0A1I2XP34</accession>
<dbReference type="PRINTS" id="PR01590">
    <property type="entry name" value="HTHFIS"/>
</dbReference>
<dbReference type="EMBL" id="FOOX01000018">
    <property type="protein sequence ID" value="SFH15210.1"/>
    <property type="molecule type" value="Genomic_DNA"/>
</dbReference>
<keyword evidence="2" id="KW-0067">ATP-binding</keyword>
<dbReference type="Gene3D" id="3.40.50.300">
    <property type="entry name" value="P-loop containing nucleotide triphosphate hydrolases"/>
    <property type="match status" value="1"/>
</dbReference>
<keyword evidence="7" id="KW-1185">Reference proteome</keyword>
<dbReference type="PROSITE" id="PS50045">
    <property type="entry name" value="SIGMA54_INTERACT_4"/>
    <property type="match status" value="1"/>
</dbReference>
<dbReference type="InterPro" id="IPR058031">
    <property type="entry name" value="AAA_lid_NorR"/>
</dbReference>
<evidence type="ECO:0000259" key="5">
    <source>
        <dbReference type="PROSITE" id="PS50045"/>
    </source>
</evidence>
<dbReference type="RefSeq" id="WP_092473802.1">
    <property type="nucleotide sequence ID" value="NZ_FOOX01000018.1"/>
</dbReference>
<dbReference type="InterPro" id="IPR002197">
    <property type="entry name" value="HTH_Fis"/>
</dbReference>
<dbReference type="Proteomes" id="UP000199337">
    <property type="component" value="Unassembled WGS sequence"/>
</dbReference>
<dbReference type="GO" id="GO:0006355">
    <property type="term" value="P:regulation of DNA-templated transcription"/>
    <property type="evidence" value="ECO:0007669"/>
    <property type="project" value="InterPro"/>
</dbReference>
<dbReference type="SUPFAM" id="SSF52540">
    <property type="entry name" value="P-loop containing nucleoside triphosphate hydrolases"/>
    <property type="match status" value="1"/>
</dbReference>
<dbReference type="InterPro" id="IPR027417">
    <property type="entry name" value="P-loop_NTPase"/>
</dbReference>
<feature type="domain" description="Sigma-54 factor interaction" evidence="5">
    <location>
        <begin position="236"/>
        <end position="465"/>
    </location>
</feature>
<protein>
    <submittedName>
        <fullName evidence="6">Regulatory protein, Fis family</fullName>
    </submittedName>
</protein>
<dbReference type="FunFam" id="3.40.50.300:FF:000006">
    <property type="entry name" value="DNA-binding transcriptional regulator NtrC"/>
    <property type="match status" value="1"/>
</dbReference>
<dbReference type="Pfam" id="PF25601">
    <property type="entry name" value="AAA_lid_14"/>
    <property type="match status" value="1"/>
</dbReference>
<dbReference type="CDD" id="cd00009">
    <property type="entry name" value="AAA"/>
    <property type="match status" value="1"/>
</dbReference>
<reference evidence="7" key="1">
    <citation type="submission" date="2016-10" db="EMBL/GenBank/DDBJ databases">
        <authorList>
            <person name="Varghese N."/>
            <person name="Submissions S."/>
        </authorList>
    </citation>
    <scope>NUCLEOTIDE SEQUENCE [LARGE SCALE GENOMIC DNA]</scope>
    <source>
        <strain evidence="7">DSM 17038</strain>
    </source>
</reference>
<dbReference type="SMART" id="SM00382">
    <property type="entry name" value="AAA"/>
    <property type="match status" value="1"/>
</dbReference>
<dbReference type="OrthoDB" id="9803970at2"/>
<dbReference type="Pfam" id="PF02954">
    <property type="entry name" value="HTH_8"/>
    <property type="match status" value="1"/>
</dbReference>
<evidence type="ECO:0000256" key="1">
    <source>
        <dbReference type="ARBA" id="ARBA00022741"/>
    </source>
</evidence>
<dbReference type="InterPro" id="IPR003593">
    <property type="entry name" value="AAA+_ATPase"/>
</dbReference>
<dbReference type="STRING" id="341036.SAMN05660649_04071"/>
<dbReference type="Gene3D" id="1.10.10.60">
    <property type="entry name" value="Homeodomain-like"/>
    <property type="match status" value="1"/>
</dbReference>
<evidence type="ECO:0000313" key="6">
    <source>
        <dbReference type="EMBL" id="SFH15210.1"/>
    </source>
</evidence>
<evidence type="ECO:0000256" key="4">
    <source>
        <dbReference type="ARBA" id="ARBA00023163"/>
    </source>
</evidence>
<dbReference type="InterPro" id="IPR025943">
    <property type="entry name" value="Sigma_54_int_dom_ATP-bd_2"/>
</dbReference>
<evidence type="ECO:0000256" key="3">
    <source>
        <dbReference type="ARBA" id="ARBA00023015"/>
    </source>
</evidence>
<dbReference type="GO" id="GO:0005524">
    <property type="term" value="F:ATP binding"/>
    <property type="evidence" value="ECO:0007669"/>
    <property type="project" value="UniProtKB-KW"/>
</dbReference>
<dbReference type="Gene3D" id="1.10.8.60">
    <property type="match status" value="1"/>
</dbReference>
<gene>
    <name evidence="6" type="ORF">SAMN05660649_04071</name>
</gene>
<proteinExistence type="predicted"/>
<dbReference type="PROSITE" id="PS00676">
    <property type="entry name" value="SIGMA54_INTERACT_2"/>
    <property type="match status" value="1"/>
</dbReference>
<dbReference type="PROSITE" id="PS00675">
    <property type="entry name" value="SIGMA54_INTERACT_1"/>
    <property type="match status" value="1"/>
</dbReference>
<keyword evidence="4" id="KW-0804">Transcription</keyword>
<dbReference type="InterPro" id="IPR025662">
    <property type="entry name" value="Sigma_54_int_dom_ATP-bd_1"/>
</dbReference>
<dbReference type="GO" id="GO:0043565">
    <property type="term" value="F:sequence-specific DNA binding"/>
    <property type="evidence" value="ECO:0007669"/>
    <property type="project" value="InterPro"/>
</dbReference>
<dbReference type="InterPro" id="IPR002078">
    <property type="entry name" value="Sigma_54_int"/>
</dbReference>
<organism evidence="6 7">
    <name type="scientific">Desulfotruncus arcticus DSM 17038</name>
    <dbReference type="NCBI Taxonomy" id="1121424"/>
    <lineage>
        <taxon>Bacteria</taxon>
        <taxon>Bacillati</taxon>
        <taxon>Bacillota</taxon>
        <taxon>Clostridia</taxon>
        <taxon>Eubacteriales</taxon>
        <taxon>Desulfallaceae</taxon>
        <taxon>Desulfotruncus</taxon>
    </lineage>
</organism>
<sequence length="534" mass="59251">MNHFVTFNTGKHIRDSFEEEGLIPSKIHPALINSWKRSREHKVNPHIDVAPTVTNSRSDLDNLVVQVAKSYFKYYKNLMHMTELIIGLSNSAGVLIHVEAGSAKLNKNAERHNFLVNASWDEKSVGTNAISLALTEKTNVLLYGCDHYSYGWHPYCCAAAPLFHPWSKNIIGVVDLTGFNNELNMHSVGWVTAMARLIETGIGLRMMENDNKPGAAKNPAHFYISRNPVKQTTPGVIGEDPAFLLALGLAKKAARTELNVLLTGETGTGKEVLARIIHQNSPRGDGPFVAVNCGAIPKDLMASELFGYTEGAFTGASRRGRPGRFEQADGGTIFLDEIGDAPHEIQVGLLRIIEEGCVCRLGGVRPSPVNVRVLAATSRDLESLISKGDFREDLYYRLAGIDIKIPALRERRGDIPLLAEHFRTEAQNKYGNAYRLDKQLIQAFMQYHWPGNARELKNTVERLVALADDGVTGSELFYRLMPGKNVVRNELNPRGEELVRAIKESGGNITRVAEKLGVNRTTVYRRMKKYGIKP</sequence>
<evidence type="ECO:0000313" key="7">
    <source>
        <dbReference type="Proteomes" id="UP000199337"/>
    </source>
</evidence>
<dbReference type="SUPFAM" id="SSF46689">
    <property type="entry name" value="Homeodomain-like"/>
    <property type="match status" value="1"/>
</dbReference>
<dbReference type="PANTHER" id="PTHR32071:SF101">
    <property type="entry name" value="ACETOIN DEHYDROGENASE OPERON TRANSCRIPTIONAL ACTIVATOR ACOR"/>
    <property type="match status" value="1"/>
</dbReference>
<dbReference type="Pfam" id="PF00158">
    <property type="entry name" value="Sigma54_activat"/>
    <property type="match status" value="1"/>
</dbReference>
<dbReference type="PANTHER" id="PTHR32071">
    <property type="entry name" value="TRANSCRIPTIONAL REGULATORY PROTEIN"/>
    <property type="match status" value="1"/>
</dbReference>
<dbReference type="InterPro" id="IPR029016">
    <property type="entry name" value="GAF-like_dom_sf"/>
</dbReference>
<dbReference type="AlphaFoldDB" id="A0A1I2XP34"/>
<dbReference type="Gene3D" id="3.30.450.40">
    <property type="match status" value="1"/>
</dbReference>
<name>A0A1I2XP34_9FIRM</name>
<dbReference type="InterPro" id="IPR009057">
    <property type="entry name" value="Homeodomain-like_sf"/>
</dbReference>
<evidence type="ECO:0000256" key="2">
    <source>
        <dbReference type="ARBA" id="ARBA00022840"/>
    </source>
</evidence>